<dbReference type="GO" id="GO:0003676">
    <property type="term" value="F:nucleic acid binding"/>
    <property type="evidence" value="ECO:0007669"/>
    <property type="project" value="InterPro"/>
</dbReference>
<dbReference type="SUPFAM" id="SSF53032">
    <property type="entry name" value="tRNA-intron endonuclease catalytic domain-like"/>
    <property type="match status" value="1"/>
</dbReference>
<dbReference type="Proteomes" id="UP000198406">
    <property type="component" value="Unassembled WGS sequence"/>
</dbReference>
<dbReference type="GO" id="GO:0000379">
    <property type="term" value="P:tRNA-type intron splice site recognition and cleavage"/>
    <property type="evidence" value="ECO:0007669"/>
    <property type="project" value="TreeGrafter"/>
</dbReference>
<evidence type="ECO:0000256" key="3">
    <source>
        <dbReference type="ARBA" id="ARBA00034031"/>
    </source>
</evidence>
<dbReference type="GO" id="GO:0000214">
    <property type="term" value="C:tRNA-intron endonuclease complex"/>
    <property type="evidence" value="ECO:0007669"/>
    <property type="project" value="TreeGrafter"/>
</dbReference>
<dbReference type="PANTHER" id="PTHR21227:SF0">
    <property type="entry name" value="TRNA-SPLICING ENDONUCLEASE SUBUNIT SEN2"/>
    <property type="match status" value="1"/>
</dbReference>
<keyword evidence="7" id="KW-1185">Reference proteome</keyword>
<feature type="domain" description="tRNA intron endonuclease catalytic" evidence="5">
    <location>
        <begin position="14"/>
        <end position="89"/>
    </location>
</feature>
<evidence type="ECO:0000256" key="2">
    <source>
        <dbReference type="ARBA" id="ARBA00012573"/>
    </source>
</evidence>
<comment type="catalytic activity">
    <reaction evidence="3">
        <text>pretRNA = a 3'-half-tRNA molecule with a 5'-OH end + a 5'-half-tRNA molecule with a 2',3'-cyclic phosphate end + an intron with a 2',3'-cyclic phosphate and a 5'-hydroxyl terminus.</text>
        <dbReference type="EC" id="4.6.1.16"/>
    </reaction>
</comment>
<name>A0A1Z5J5Q3_FISSO</name>
<protein>
    <recommendedName>
        <fullName evidence="2">tRNA-intron lyase</fullName>
        <ecNumber evidence="2">4.6.1.16</ecNumber>
    </recommendedName>
</protein>
<dbReference type="InParanoid" id="A0A1Z5J5Q3"/>
<dbReference type="CDD" id="cd22363">
    <property type="entry name" value="tRNA-intron_lyase_C"/>
    <property type="match status" value="1"/>
</dbReference>
<dbReference type="InterPro" id="IPR011856">
    <property type="entry name" value="tRNA_endonuc-like_dom_sf"/>
</dbReference>
<evidence type="ECO:0000256" key="1">
    <source>
        <dbReference type="ARBA" id="ARBA00008078"/>
    </source>
</evidence>
<dbReference type="AlphaFoldDB" id="A0A1Z5J5Q3"/>
<dbReference type="Pfam" id="PF01974">
    <property type="entry name" value="tRNA_int_endo"/>
    <property type="match status" value="1"/>
</dbReference>
<dbReference type="GO" id="GO:0005737">
    <property type="term" value="C:cytoplasm"/>
    <property type="evidence" value="ECO:0007669"/>
    <property type="project" value="TreeGrafter"/>
</dbReference>
<comment type="caution">
    <text evidence="6">The sequence shown here is derived from an EMBL/GenBank/DDBJ whole genome shotgun (WGS) entry which is preliminary data.</text>
</comment>
<proteinExistence type="inferred from homology"/>
<dbReference type="InterPro" id="IPR006676">
    <property type="entry name" value="tRNA_splic"/>
</dbReference>
<gene>
    <name evidence="6" type="ORF">FisN_6Lh306</name>
</gene>
<accession>A0A1Z5J5Q3</accession>
<dbReference type="InterPro" id="IPR006677">
    <property type="entry name" value="tRNA_intron_Endonuc_cat-like"/>
</dbReference>
<dbReference type="PANTHER" id="PTHR21227">
    <property type="entry name" value="TRNA-SPLICING ENDONUCLEASE SUBUNIT SEN2"/>
    <property type="match status" value="1"/>
</dbReference>
<reference evidence="6 7" key="1">
    <citation type="journal article" date="2015" name="Plant Cell">
        <title>Oil accumulation by the oleaginous diatom Fistulifera solaris as revealed by the genome and transcriptome.</title>
        <authorList>
            <person name="Tanaka T."/>
            <person name="Maeda Y."/>
            <person name="Veluchamy A."/>
            <person name="Tanaka M."/>
            <person name="Abida H."/>
            <person name="Marechal E."/>
            <person name="Bowler C."/>
            <person name="Muto M."/>
            <person name="Sunaga Y."/>
            <person name="Tanaka M."/>
            <person name="Yoshino T."/>
            <person name="Taniguchi T."/>
            <person name="Fukuda Y."/>
            <person name="Nemoto M."/>
            <person name="Matsumoto M."/>
            <person name="Wong P.S."/>
            <person name="Aburatani S."/>
            <person name="Fujibuchi W."/>
        </authorList>
    </citation>
    <scope>NUCLEOTIDE SEQUENCE [LARGE SCALE GENOMIC DNA]</scope>
    <source>
        <strain evidence="6 7">JPCC DA0580</strain>
    </source>
</reference>
<dbReference type="EMBL" id="BDSP01000007">
    <property type="protein sequence ID" value="GAX09325.1"/>
    <property type="molecule type" value="Genomic_DNA"/>
</dbReference>
<evidence type="ECO:0000259" key="5">
    <source>
        <dbReference type="Pfam" id="PF01974"/>
    </source>
</evidence>
<comment type="similarity">
    <text evidence="1">Belongs to the tRNA-intron endonuclease family.</text>
</comment>
<organism evidence="6 7">
    <name type="scientific">Fistulifera solaris</name>
    <name type="common">Oleaginous diatom</name>
    <dbReference type="NCBI Taxonomy" id="1519565"/>
    <lineage>
        <taxon>Eukaryota</taxon>
        <taxon>Sar</taxon>
        <taxon>Stramenopiles</taxon>
        <taxon>Ochrophyta</taxon>
        <taxon>Bacillariophyta</taxon>
        <taxon>Bacillariophyceae</taxon>
        <taxon>Bacillariophycidae</taxon>
        <taxon>Naviculales</taxon>
        <taxon>Naviculaceae</taxon>
        <taxon>Fistulifera</taxon>
    </lineage>
</organism>
<dbReference type="Gene3D" id="3.40.1350.10">
    <property type="match status" value="1"/>
</dbReference>
<evidence type="ECO:0000256" key="4">
    <source>
        <dbReference type="SAM" id="MobiDB-lite"/>
    </source>
</evidence>
<feature type="region of interest" description="Disordered" evidence="4">
    <location>
        <begin position="121"/>
        <end position="150"/>
    </location>
</feature>
<dbReference type="OrthoDB" id="48041at2759"/>
<dbReference type="InterPro" id="IPR036167">
    <property type="entry name" value="tRNA_intron_Endo_cat-like_sf"/>
</dbReference>
<dbReference type="GO" id="GO:0000213">
    <property type="term" value="F:tRNA-intron lyase activity"/>
    <property type="evidence" value="ECO:0007669"/>
    <property type="project" value="UniProtKB-EC"/>
</dbReference>
<sequence length="150" mass="17162">MEALSDPWESRVRIVRKHFQAKGYRVHSGLQFGCELVLYADDPSRVHSDFCVHVVREDGYLDWRQMQSLVRSMPDLHKTLILAQVRPKENDATQFVVEELAMATEHAPFRHKKREVVVVGSQQKKIKTNDESSALLDDEKSATEDTSAAL</sequence>
<evidence type="ECO:0000313" key="7">
    <source>
        <dbReference type="Proteomes" id="UP000198406"/>
    </source>
</evidence>
<evidence type="ECO:0000313" key="6">
    <source>
        <dbReference type="EMBL" id="GAX09325.1"/>
    </source>
</evidence>
<dbReference type="EC" id="4.6.1.16" evidence="2"/>